<protein>
    <submittedName>
        <fullName evidence="2">Uncharacterized protein</fullName>
    </submittedName>
</protein>
<proteinExistence type="predicted"/>
<feature type="region of interest" description="Disordered" evidence="1">
    <location>
        <begin position="437"/>
        <end position="586"/>
    </location>
</feature>
<evidence type="ECO:0000313" key="2">
    <source>
        <dbReference type="EMBL" id="KAJ8891019.1"/>
    </source>
</evidence>
<feature type="compositionally biased region" description="Polar residues" evidence="1">
    <location>
        <begin position="53"/>
        <end position="62"/>
    </location>
</feature>
<accession>A0ABQ9I2Z0</accession>
<dbReference type="Proteomes" id="UP001159363">
    <property type="component" value="Chromosome 3"/>
</dbReference>
<evidence type="ECO:0000313" key="3">
    <source>
        <dbReference type="Proteomes" id="UP001159363"/>
    </source>
</evidence>
<sequence>MLFHSIPHASTVGSPQNPALEWLATLRMFRHLGLPPTSSALIVWPPPADARSHQQLNHPGSQRTRPSVTRAAARVRRSAEFPAEHAYSNKRPTYKTSRGPRLLVSHQCDPGSIPGRATPDFRIWELCRTMPLVGGFSQGFPVYTALSFWRCSIFTANHPHRCDPVFLILKAHFGQQICRPYSDRVNLTSLDTEFRTRPQEQLNVDKALLVPENHRSAVISFGATRYLSWRCPRDQYYQMSGNSRIRTAPHESIVKQGRKYSYEIIHYTLRLRENRQESSKHDCSEHVVFQSEKAAVEATRRSSPCDVSIAFEWDWTKTCFRFEDVLHGSWGGRRWPKLRYKYPDKLSDGKDSGGGSKTEEHTRWIQVDPKQGFQKCSFYREPPIRQLTLQLNDESSRGCKKTMGPGRHKLTITIFQQELSTSRFQAVTPIRASETLEVTVKPGSHSPDKHSTTRQKPRPRPLSTRVLSNVRSCVGSKSTRSRSCNSVTTGGRGAPPYQRARRTQPLPAAPPPSHSGPGTTPRCLPDPRRSPPTAASVADITEPSSRTPTVLQGRAHLAREGMRRDDNPASSPTSRPARSEPASVCQTPGVYPQAAVMLPTDAEHAFSSPGPAQKGTWTNILLEYARRGWRPAHHSLTISRAPVPEIPIEVPFGKQAGLHSHLSTRGSARSTTHARADTDDASGRVTHSVSIYNGTHMWTRITYGYRSFTANSSASRATAALVCQLQAIYDTRNAKCKQCRRYETMAQKSARERQRVYNFVLSLSLSLSLGCSRSFALSPTNRDDQTAFSLTSEREHERALSGPIETRLQAARAVSSTQHALEFSLLEENNAFFCRSLLTCHFGHGPIGRSALLRSPEWLGGGHASRLQRADWHPICCWLATPFCWHVRPEFSE</sequence>
<evidence type="ECO:0000256" key="1">
    <source>
        <dbReference type="SAM" id="MobiDB-lite"/>
    </source>
</evidence>
<dbReference type="EMBL" id="JARBHB010000003">
    <property type="protein sequence ID" value="KAJ8891019.1"/>
    <property type="molecule type" value="Genomic_DNA"/>
</dbReference>
<keyword evidence="3" id="KW-1185">Reference proteome</keyword>
<feature type="compositionally biased region" description="Low complexity" evidence="1">
    <location>
        <begin position="568"/>
        <end position="583"/>
    </location>
</feature>
<feature type="compositionally biased region" description="Polar residues" evidence="1">
    <location>
        <begin position="465"/>
        <end position="489"/>
    </location>
</feature>
<feature type="region of interest" description="Disordered" evidence="1">
    <location>
        <begin position="49"/>
        <end position="68"/>
    </location>
</feature>
<reference evidence="2 3" key="1">
    <citation type="submission" date="2023-02" db="EMBL/GenBank/DDBJ databases">
        <title>LHISI_Scaffold_Assembly.</title>
        <authorList>
            <person name="Stuart O.P."/>
            <person name="Cleave R."/>
            <person name="Magrath M.J.L."/>
            <person name="Mikheyev A.S."/>
        </authorList>
    </citation>
    <scope>NUCLEOTIDE SEQUENCE [LARGE SCALE GENOMIC DNA]</scope>
    <source>
        <strain evidence="2">Daus_M_001</strain>
        <tissue evidence="2">Leg muscle</tissue>
    </source>
</reference>
<gene>
    <name evidence="2" type="ORF">PR048_010528</name>
</gene>
<organism evidence="2 3">
    <name type="scientific">Dryococelus australis</name>
    <dbReference type="NCBI Taxonomy" id="614101"/>
    <lineage>
        <taxon>Eukaryota</taxon>
        <taxon>Metazoa</taxon>
        <taxon>Ecdysozoa</taxon>
        <taxon>Arthropoda</taxon>
        <taxon>Hexapoda</taxon>
        <taxon>Insecta</taxon>
        <taxon>Pterygota</taxon>
        <taxon>Neoptera</taxon>
        <taxon>Polyneoptera</taxon>
        <taxon>Phasmatodea</taxon>
        <taxon>Verophasmatodea</taxon>
        <taxon>Anareolatae</taxon>
        <taxon>Phasmatidae</taxon>
        <taxon>Eurycanthinae</taxon>
        <taxon>Dryococelus</taxon>
    </lineage>
</organism>
<comment type="caution">
    <text evidence="2">The sequence shown here is derived from an EMBL/GenBank/DDBJ whole genome shotgun (WGS) entry which is preliminary data.</text>
</comment>
<name>A0ABQ9I2Z0_9NEOP</name>
<feature type="compositionally biased region" description="Basic and acidic residues" evidence="1">
    <location>
        <begin position="557"/>
        <end position="567"/>
    </location>
</feature>